<dbReference type="SUPFAM" id="SSF55816">
    <property type="entry name" value="5'-nucleotidase (syn. UDP-sugar hydrolase), C-terminal domain"/>
    <property type="match status" value="1"/>
</dbReference>
<dbReference type="AlphaFoldDB" id="A0A2U1AZQ5"/>
<proteinExistence type="predicted"/>
<dbReference type="InterPro" id="IPR006179">
    <property type="entry name" value="5_nucleotidase/apyrase"/>
</dbReference>
<dbReference type="PRINTS" id="PR01607">
    <property type="entry name" value="APYRASEFAMLY"/>
</dbReference>
<organism evidence="2 3">
    <name type="scientific">Pontibacter virosus</name>
    <dbReference type="NCBI Taxonomy" id="1765052"/>
    <lineage>
        <taxon>Bacteria</taxon>
        <taxon>Pseudomonadati</taxon>
        <taxon>Bacteroidota</taxon>
        <taxon>Cytophagia</taxon>
        <taxon>Cytophagales</taxon>
        <taxon>Hymenobacteraceae</taxon>
        <taxon>Pontibacter</taxon>
    </lineage>
</organism>
<evidence type="ECO:0000313" key="2">
    <source>
        <dbReference type="EMBL" id="PVY41905.1"/>
    </source>
</evidence>
<dbReference type="Pfam" id="PF02872">
    <property type="entry name" value="5_nucleotid_C"/>
    <property type="match status" value="1"/>
</dbReference>
<dbReference type="InterPro" id="IPR036907">
    <property type="entry name" value="5'-Nucleotdase_C_sf"/>
</dbReference>
<reference evidence="2 3" key="1">
    <citation type="submission" date="2018-04" db="EMBL/GenBank/DDBJ databases">
        <title>Genomic Encyclopedia of Type Strains, Phase IV (KMG-IV): sequencing the most valuable type-strain genomes for metagenomic binning, comparative biology and taxonomic classification.</title>
        <authorList>
            <person name="Goeker M."/>
        </authorList>
    </citation>
    <scope>NUCLEOTIDE SEQUENCE [LARGE SCALE GENOMIC DNA]</scope>
    <source>
        <strain evidence="2 3">DSM 100231</strain>
    </source>
</reference>
<dbReference type="Proteomes" id="UP000245466">
    <property type="component" value="Unassembled WGS sequence"/>
</dbReference>
<dbReference type="EMBL" id="QEKI01000004">
    <property type="protein sequence ID" value="PVY41905.1"/>
    <property type="molecule type" value="Genomic_DNA"/>
</dbReference>
<dbReference type="GO" id="GO:0030288">
    <property type="term" value="C:outer membrane-bounded periplasmic space"/>
    <property type="evidence" value="ECO:0007669"/>
    <property type="project" value="TreeGrafter"/>
</dbReference>
<evidence type="ECO:0000259" key="1">
    <source>
        <dbReference type="Pfam" id="PF02872"/>
    </source>
</evidence>
<name>A0A2U1AZQ5_9BACT</name>
<comment type="caution">
    <text evidence="2">The sequence shown here is derived from an EMBL/GenBank/DDBJ whole genome shotgun (WGS) entry which is preliminary data.</text>
</comment>
<dbReference type="PANTHER" id="PTHR11575:SF24">
    <property type="entry name" value="5'-NUCLEOTIDASE"/>
    <property type="match status" value="1"/>
</dbReference>
<dbReference type="GO" id="GO:0009166">
    <property type="term" value="P:nucleotide catabolic process"/>
    <property type="evidence" value="ECO:0007669"/>
    <property type="project" value="InterPro"/>
</dbReference>
<gene>
    <name evidence="2" type="ORF">C8E01_104277</name>
</gene>
<accession>A0A2U1AZQ5</accession>
<evidence type="ECO:0000313" key="3">
    <source>
        <dbReference type="Proteomes" id="UP000245466"/>
    </source>
</evidence>
<dbReference type="InterPro" id="IPR008334">
    <property type="entry name" value="5'-Nucleotdase_C"/>
</dbReference>
<sequence length="263" mass="28318">MLITLGIITAAPMKRPFKKYISGLVLAVSLVACQRPLQPSANLNETDVAVDHTITADPAVEALVAPYREEVTVKMSEVVGSAPVALGKGDYESPLGNFVVDLQLAQSEPIYGKPIDLSVTTQGGLRVPLPQGDITTGHIFELMPFENEMVVLTLSGEAVKRLFDDAAARKITYIGNATYTVANGKAQDIKLKGQPLDPNKSYTLVTSDYLAGGGDKLDMLKNPIKYEKLGLLLRDAIHQHIQQLTAAGKQVTTPAEKRVTILP</sequence>
<protein>
    <submittedName>
        <fullName evidence="2">5'-nucleotidase-like protein</fullName>
    </submittedName>
</protein>
<dbReference type="PANTHER" id="PTHR11575">
    <property type="entry name" value="5'-NUCLEOTIDASE-RELATED"/>
    <property type="match status" value="1"/>
</dbReference>
<keyword evidence="3" id="KW-1185">Reference proteome</keyword>
<feature type="domain" description="5'-Nucleotidase C-terminal" evidence="1">
    <location>
        <begin position="91"/>
        <end position="221"/>
    </location>
</feature>
<dbReference type="GO" id="GO:0016787">
    <property type="term" value="F:hydrolase activity"/>
    <property type="evidence" value="ECO:0007669"/>
    <property type="project" value="InterPro"/>
</dbReference>
<dbReference type="Gene3D" id="3.90.780.10">
    <property type="entry name" value="5'-Nucleotidase, C-terminal domain"/>
    <property type="match status" value="1"/>
</dbReference>